<protein>
    <recommendedName>
        <fullName evidence="3">Lysine transporter LysE</fullName>
    </recommendedName>
</protein>
<evidence type="ECO:0000313" key="2">
    <source>
        <dbReference type="EMBL" id="SVE12862.1"/>
    </source>
</evidence>
<proteinExistence type="predicted"/>
<accession>A0A383AYS4</accession>
<organism evidence="2">
    <name type="scientific">marine metagenome</name>
    <dbReference type="NCBI Taxonomy" id="408172"/>
    <lineage>
        <taxon>unclassified sequences</taxon>
        <taxon>metagenomes</taxon>
        <taxon>ecological metagenomes</taxon>
    </lineage>
</organism>
<evidence type="ECO:0008006" key="3">
    <source>
        <dbReference type="Google" id="ProtNLM"/>
    </source>
</evidence>
<dbReference type="AlphaFoldDB" id="A0A383AYS4"/>
<feature type="non-terminal residue" evidence="2">
    <location>
        <position position="60"/>
    </location>
</feature>
<keyword evidence="1" id="KW-1133">Transmembrane helix</keyword>
<reference evidence="2" key="1">
    <citation type="submission" date="2018-05" db="EMBL/GenBank/DDBJ databases">
        <authorList>
            <person name="Lanie J.A."/>
            <person name="Ng W.-L."/>
            <person name="Kazmierczak K.M."/>
            <person name="Andrzejewski T.M."/>
            <person name="Davidsen T.M."/>
            <person name="Wayne K.J."/>
            <person name="Tettelin H."/>
            <person name="Glass J.I."/>
            <person name="Rusch D."/>
            <person name="Podicherti R."/>
            <person name="Tsui H.-C.T."/>
            <person name="Winkler M.E."/>
        </authorList>
    </citation>
    <scope>NUCLEOTIDE SEQUENCE</scope>
</reference>
<feature type="transmembrane region" description="Helical" evidence="1">
    <location>
        <begin position="38"/>
        <end position="59"/>
    </location>
</feature>
<keyword evidence="1" id="KW-0472">Membrane</keyword>
<name>A0A383AYS4_9ZZZZ</name>
<evidence type="ECO:0000256" key="1">
    <source>
        <dbReference type="SAM" id="Phobius"/>
    </source>
</evidence>
<keyword evidence="1" id="KW-0812">Transmembrane</keyword>
<dbReference type="EMBL" id="UINC01196028">
    <property type="protein sequence ID" value="SVE12862.1"/>
    <property type="molecule type" value="Genomic_DNA"/>
</dbReference>
<gene>
    <name evidence="2" type="ORF">METZ01_LOCUS465716</name>
</gene>
<sequence length="60" mass="6114">MPTLLAFITFATIAAYTPGPNNLMLAASGANFGFQKSIPHISGVTIGFCLLVTGSVLGLS</sequence>